<accession>A0A1I8BFZ5</accession>
<evidence type="ECO:0000256" key="1">
    <source>
        <dbReference type="SAM" id="Phobius"/>
    </source>
</evidence>
<feature type="transmembrane region" description="Helical" evidence="1">
    <location>
        <begin position="28"/>
        <end position="52"/>
    </location>
</feature>
<keyword evidence="1" id="KW-0472">Membrane</keyword>
<proteinExistence type="predicted"/>
<dbReference type="AlphaFoldDB" id="A0A1I8BFZ5"/>
<evidence type="ECO:0000313" key="3">
    <source>
        <dbReference type="WBParaSite" id="MhA1_Contig2141.frz3.gene2"/>
    </source>
</evidence>
<protein>
    <submittedName>
        <fullName evidence="3">Magnesium transporter</fullName>
    </submittedName>
</protein>
<evidence type="ECO:0000313" key="2">
    <source>
        <dbReference type="Proteomes" id="UP000095281"/>
    </source>
</evidence>
<sequence length="54" mass="5874">IDMCFAIICSITFVVEHSNETGRNSSILGVFNVFGIGIIILCFHISGSVEVIKE</sequence>
<name>A0A1I8BFZ5_MELHA</name>
<organism evidence="2 3">
    <name type="scientific">Meloidogyne hapla</name>
    <name type="common">Root-knot nematode worm</name>
    <dbReference type="NCBI Taxonomy" id="6305"/>
    <lineage>
        <taxon>Eukaryota</taxon>
        <taxon>Metazoa</taxon>
        <taxon>Ecdysozoa</taxon>
        <taxon>Nematoda</taxon>
        <taxon>Chromadorea</taxon>
        <taxon>Rhabditida</taxon>
        <taxon>Tylenchina</taxon>
        <taxon>Tylenchomorpha</taxon>
        <taxon>Tylenchoidea</taxon>
        <taxon>Meloidogynidae</taxon>
        <taxon>Meloidogyninae</taxon>
        <taxon>Meloidogyne</taxon>
    </lineage>
</organism>
<dbReference type="WBParaSite" id="MhA1_Contig2141.frz3.gene2">
    <property type="protein sequence ID" value="MhA1_Contig2141.frz3.gene2"/>
    <property type="gene ID" value="MhA1_Contig2141.frz3.gene2"/>
</dbReference>
<keyword evidence="1" id="KW-1133">Transmembrane helix</keyword>
<keyword evidence="1" id="KW-0812">Transmembrane</keyword>
<dbReference type="Proteomes" id="UP000095281">
    <property type="component" value="Unplaced"/>
</dbReference>
<reference evidence="3" key="1">
    <citation type="submission" date="2016-11" db="UniProtKB">
        <authorList>
            <consortium name="WormBaseParasite"/>
        </authorList>
    </citation>
    <scope>IDENTIFICATION</scope>
</reference>
<keyword evidence="2" id="KW-1185">Reference proteome</keyword>